<evidence type="ECO:0000256" key="5">
    <source>
        <dbReference type="ARBA" id="ARBA00023136"/>
    </source>
</evidence>
<organism evidence="9 10">
    <name type="scientific">Diaporthe helianthi</name>
    <dbReference type="NCBI Taxonomy" id="158607"/>
    <lineage>
        <taxon>Eukaryota</taxon>
        <taxon>Fungi</taxon>
        <taxon>Dikarya</taxon>
        <taxon>Ascomycota</taxon>
        <taxon>Pezizomycotina</taxon>
        <taxon>Sordariomycetes</taxon>
        <taxon>Sordariomycetidae</taxon>
        <taxon>Diaporthales</taxon>
        <taxon>Diaporthaceae</taxon>
        <taxon>Diaporthe</taxon>
    </lineage>
</organism>
<keyword evidence="4 7" id="KW-1133">Transmembrane helix</keyword>
<feature type="compositionally biased region" description="Low complexity" evidence="6">
    <location>
        <begin position="900"/>
        <end position="914"/>
    </location>
</feature>
<evidence type="ECO:0000256" key="2">
    <source>
        <dbReference type="ARBA" id="ARBA00022692"/>
    </source>
</evidence>
<dbReference type="SUPFAM" id="SSF50182">
    <property type="entry name" value="Sm-like ribonucleoproteins"/>
    <property type="match status" value="1"/>
</dbReference>
<feature type="domain" description="EF-hand" evidence="8">
    <location>
        <begin position="423"/>
        <end position="458"/>
    </location>
</feature>
<sequence length="973" mass="106524">MGFMPLSGRNDHSDSMGEGDIPLRPVQTAGSTGARRQNQILDDMDLEQPSSAEEKKTGLFHRKSKNEGPGPAGRRKNVEALGDTGRKGTYGDEGGLNAMGRIYNKIIGFSVITRYLVYIAPVALVLAVPLIVFPITGHYDDTRVGGSRQDNAPRLFDLFLWIEISWLTLWGGKIVAHFLPPIFMFFCGVVSSGTRKYATVLKNLEIPLSLLLWALASWLVFRFKFQINNGDDLQWVYVIARILGSLFVSSCVLLGEKAIIQLISITYHQRSFANRIKDSKREVFLLGLMYDASRTLFPMWCPEFVEEDYIINDSIEMMISGGKKRRVRGHKKSGSVTPMHFIGGAAGGIGRVGDKITSVFGNLASEITGKQVFNPNSAHSIVVEALEKVPTSEALARRIWMSFVVEGNDSLFADDIVEVLGPGHKEDAEECFEAIDADMNGDISLDEMVRKVVEIGKERKAISNSMKDIGQALRVLDSVLLFVVILIVNIMALLTYTSSFVTTLASAGTALLSLSFAFSVTCQEFLGSCIFLFIKHPYDVGDRIDVSGEQIVVEKISLLYTVFTRINKMQVVQIPNIVLNNLWIENVTRSKAMKEVIDVNISFDTSFEDVELLRTEMEKFVRHADNSRDFQPDLAIGVGSVGDCDKLTLKLAIKHKSNWHNDAVRATRRSKFICALALALKKVPIYGPGGGAEPLGGPNNPTYSVAVDDDFAAKARTKSEEAADALRMVPLKSKRGSSKIDHMSEKQAVTELNTRPPLEGLDSNYASNRDVVDARTESTTLNSRDASAERNRSENLEQIRQDLVKRENTRGRRKAGEGVPGVPLSSTSPGLTVTQYDNDGNIMAGGHRQMSYDVVPGQGAVGSPYGGVGSASSPGYGAVPNVSPEIAAAAAQSYSLYPLSTYSPPGPGQDPDQQMTLPGQARTTQAGPEGRVLASPQTHGARQRGASVSQALEEREREEQVRRQQGQGRQYGK</sequence>
<feature type="transmembrane region" description="Helical" evidence="7">
    <location>
        <begin position="174"/>
        <end position="194"/>
    </location>
</feature>
<feature type="compositionally biased region" description="Low complexity" evidence="6">
    <location>
        <begin position="963"/>
        <end position="973"/>
    </location>
</feature>
<dbReference type="InterPro" id="IPR011992">
    <property type="entry name" value="EF-hand-dom_pair"/>
</dbReference>
<dbReference type="PROSITE" id="PS50222">
    <property type="entry name" value="EF_HAND_2"/>
    <property type="match status" value="1"/>
</dbReference>
<dbReference type="Gene3D" id="2.30.30.60">
    <property type="match status" value="1"/>
</dbReference>
<accession>A0A2P5HIY0</accession>
<feature type="compositionally biased region" description="Polar residues" evidence="6">
    <location>
        <begin position="915"/>
        <end position="926"/>
    </location>
</feature>
<keyword evidence="9" id="KW-0808">Transferase</keyword>
<feature type="transmembrane region" description="Helical" evidence="7">
    <location>
        <begin position="115"/>
        <end position="135"/>
    </location>
</feature>
<keyword evidence="5 7" id="KW-0472">Membrane</keyword>
<keyword evidence="2 7" id="KW-0812">Transmembrane</keyword>
<evidence type="ECO:0000256" key="1">
    <source>
        <dbReference type="ARBA" id="ARBA00004370"/>
    </source>
</evidence>
<dbReference type="Pfam" id="PF00924">
    <property type="entry name" value="MS_channel_2nd"/>
    <property type="match status" value="1"/>
</dbReference>
<feature type="compositionally biased region" description="Polar residues" evidence="6">
    <location>
        <begin position="28"/>
        <end position="40"/>
    </location>
</feature>
<dbReference type="GO" id="GO:0004674">
    <property type="term" value="F:protein serine/threonine kinase activity"/>
    <property type="evidence" value="ECO:0007669"/>
    <property type="project" value="UniProtKB-KW"/>
</dbReference>
<feature type="transmembrane region" description="Helical" evidence="7">
    <location>
        <begin position="206"/>
        <end position="223"/>
    </location>
</feature>
<evidence type="ECO:0000256" key="6">
    <source>
        <dbReference type="SAM" id="MobiDB-lite"/>
    </source>
</evidence>
<keyword evidence="3" id="KW-0106">Calcium</keyword>
<dbReference type="EMBL" id="MAVT02001747">
    <property type="protein sequence ID" value="POS70203.1"/>
    <property type="molecule type" value="Genomic_DNA"/>
</dbReference>
<feature type="transmembrane region" description="Helical" evidence="7">
    <location>
        <begin position="235"/>
        <end position="255"/>
    </location>
</feature>
<protein>
    <submittedName>
        <fullName evidence="9">Serine/threonine protein kinase</fullName>
    </submittedName>
</protein>
<evidence type="ECO:0000256" key="7">
    <source>
        <dbReference type="SAM" id="Phobius"/>
    </source>
</evidence>
<dbReference type="InterPro" id="IPR058650">
    <property type="entry name" value="Msy1/2-like"/>
</dbReference>
<evidence type="ECO:0000256" key="3">
    <source>
        <dbReference type="ARBA" id="ARBA00022837"/>
    </source>
</evidence>
<keyword evidence="9" id="KW-0723">Serine/threonine-protein kinase</keyword>
<dbReference type="InterPro" id="IPR002048">
    <property type="entry name" value="EF_hand_dom"/>
</dbReference>
<dbReference type="GO" id="GO:0005262">
    <property type="term" value="F:calcium channel activity"/>
    <property type="evidence" value="ECO:0007669"/>
    <property type="project" value="TreeGrafter"/>
</dbReference>
<evidence type="ECO:0000313" key="9">
    <source>
        <dbReference type="EMBL" id="POS70203.1"/>
    </source>
</evidence>
<dbReference type="InParanoid" id="A0A2P5HIY0"/>
<dbReference type="InterPro" id="IPR018247">
    <property type="entry name" value="EF_Hand_1_Ca_BS"/>
</dbReference>
<gene>
    <name evidence="9" type="ORF">DHEL01_v211403</name>
</gene>
<feature type="compositionally biased region" description="Basic and acidic residues" evidence="6">
    <location>
        <begin position="786"/>
        <end position="816"/>
    </location>
</feature>
<dbReference type="InterPro" id="IPR023408">
    <property type="entry name" value="MscS_beta-dom_sf"/>
</dbReference>
<dbReference type="PANTHER" id="PTHR31323:SF14">
    <property type="entry name" value="MECHANOSENSITIVE ION CHANNEL PROTEIN MSY2"/>
    <property type="match status" value="1"/>
</dbReference>
<dbReference type="Pfam" id="PF25886">
    <property type="entry name" value="Msy1"/>
    <property type="match status" value="1"/>
</dbReference>
<evidence type="ECO:0000256" key="4">
    <source>
        <dbReference type="ARBA" id="ARBA00022989"/>
    </source>
</evidence>
<feature type="compositionally biased region" description="Basic and acidic residues" evidence="6">
    <location>
        <begin position="952"/>
        <end position="962"/>
    </location>
</feature>
<dbReference type="SUPFAM" id="SSF47473">
    <property type="entry name" value="EF-hand"/>
    <property type="match status" value="1"/>
</dbReference>
<dbReference type="AlphaFoldDB" id="A0A2P5HIY0"/>
<dbReference type="InterPro" id="IPR010920">
    <property type="entry name" value="LSM_dom_sf"/>
</dbReference>
<dbReference type="GO" id="GO:0006874">
    <property type="term" value="P:intracellular calcium ion homeostasis"/>
    <property type="evidence" value="ECO:0007669"/>
    <property type="project" value="TreeGrafter"/>
</dbReference>
<feature type="transmembrane region" description="Helical" evidence="7">
    <location>
        <begin position="475"/>
        <end position="498"/>
    </location>
</feature>
<dbReference type="GO" id="GO:0005509">
    <property type="term" value="F:calcium ion binding"/>
    <property type="evidence" value="ECO:0007669"/>
    <property type="project" value="InterPro"/>
</dbReference>
<feature type="region of interest" description="Disordered" evidence="6">
    <location>
        <begin position="900"/>
        <end position="973"/>
    </location>
</feature>
<dbReference type="PROSITE" id="PS00018">
    <property type="entry name" value="EF_HAND_1"/>
    <property type="match status" value="1"/>
</dbReference>
<feature type="compositionally biased region" description="Polar residues" evidence="6">
    <location>
        <begin position="935"/>
        <end position="950"/>
    </location>
</feature>
<dbReference type="PANTHER" id="PTHR31323">
    <property type="entry name" value="MECHANOSENSITIVE ION CHANNEL PROTEIN MSY2"/>
    <property type="match status" value="1"/>
</dbReference>
<comment type="subcellular location">
    <subcellularLocation>
        <location evidence="1">Membrane</location>
    </subcellularLocation>
</comment>
<proteinExistence type="predicted"/>
<evidence type="ECO:0000313" key="10">
    <source>
        <dbReference type="Proteomes" id="UP000094444"/>
    </source>
</evidence>
<dbReference type="STRING" id="158607.A0A2P5HIY0"/>
<name>A0A2P5HIY0_DIAHE</name>
<keyword evidence="9" id="KW-0418">Kinase</keyword>
<reference evidence="9" key="1">
    <citation type="submission" date="2017-09" db="EMBL/GenBank/DDBJ databases">
        <title>Polyketide synthases of a Diaporthe helianthi virulent isolate.</title>
        <authorList>
            <person name="Baroncelli R."/>
        </authorList>
    </citation>
    <scope>NUCLEOTIDE SEQUENCE [LARGE SCALE GENOMIC DNA]</scope>
    <source>
        <strain evidence="9">7/96</strain>
    </source>
</reference>
<dbReference type="GO" id="GO:0016020">
    <property type="term" value="C:membrane"/>
    <property type="evidence" value="ECO:0007669"/>
    <property type="project" value="UniProtKB-SubCell"/>
</dbReference>
<evidence type="ECO:0000259" key="8">
    <source>
        <dbReference type="PROSITE" id="PS50222"/>
    </source>
</evidence>
<dbReference type="Proteomes" id="UP000094444">
    <property type="component" value="Unassembled WGS sequence"/>
</dbReference>
<keyword evidence="10" id="KW-1185">Reference proteome</keyword>
<feature type="region of interest" description="Disordered" evidence="6">
    <location>
        <begin position="753"/>
        <end position="831"/>
    </location>
</feature>
<feature type="region of interest" description="Disordered" evidence="6">
    <location>
        <begin position="1"/>
        <end position="86"/>
    </location>
</feature>
<dbReference type="OrthoDB" id="544685at2759"/>
<dbReference type="InterPro" id="IPR006685">
    <property type="entry name" value="MscS_channel_2nd"/>
</dbReference>
<comment type="caution">
    <text evidence="9">The sequence shown here is derived from an EMBL/GenBank/DDBJ whole genome shotgun (WGS) entry which is preliminary data.</text>
</comment>